<feature type="region of interest" description="Disordered" evidence="1">
    <location>
        <begin position="1"/>
        <end position="93"/>
    </location>
</feature>
<feature type="compositionally biased region" description="Basic and acidic residues" evidence="1">
    <location>
        <begin position="21"/>
        <end position="46"/>
    </location>
</feature>
<evidence type="ECO:0000256" key="1">
    <source>
        <dbReference type="SAM" id="MobiDB-lite"/>
    </source>
</evidence>
<evidence type="ECO:0000313" key="3">
    <source>
        <dbReference type="Proteomes" id="UP001153269"/>
    </source>
</evidence>
<dbReference type="Proteomes" id="UP001153269">
    <property type="component" value="Unassembled WGS sequence"/>
</dbReference>
<name>A0A9N7TSR9_PLEPL</name>
<evidence type="ECO:0000313" key="2">
    <source>
        <dbReference type="EMBL" id="CAB1417954.1"/>
    </source>
</evidence>
<organism evidence="2 3">
    <name type="scientific">Pleuronectes platessa</name>
    <name type="common">European plaice</name>
    <dbReference type="NCBI Taxonomy" id="8262"/>
    <lineage>
        <taxon>Eukaryota</taxon>
        <taxon>Metazoa</taxon>
        <taxon>Chordata</taxon>
        <taxon>Craniata</taxon>
        <taxon>Vertebrata</taxon>
        <taxon>Euteleostomi</taxon>
        <taxon>Actinopterygii</taxon>
        <taxon>Neopterygii</taxon>
        <taxon>Teleostei</taxon>
        <taxon>Neoteleostei</taxon>
        <taxon>Acanthomorphata</taxon>
        <taxon>Carangaria</taxon>
        <taxon>Pleuronectiformes</taxon>
        <taxon>Pleuronectoidei</taxon>
        <taxon>Pleuronectidae</taxon>
        <taxon>Pleuronectes</taxon>
    </lineage>
</organism>
<keyword evidence="3" id="KW-1185">Reference proteome</keyword>
<reference evidence="2" key="1">
    <citation type="submission" date="2020-03" db="EMBL/GenBank/DDBJ databases">
        <authorList>
            <person name="Weist P."/>
        </authorList>
    </citation>
    <scope>NUCLEOTIDE SEQUENCE</scope>
</reference>
<protein>
    <submittedName>
        <fullName evidence="2">Uncharacterized protein</fullName>
    </submittedName>
</protein>
<dbReference type="EMBL" id="CADEAL010000294">
    <property type="protein sequence ID" value="CAB1417954.1"/>
    <property type="molecule type" value="Genomic_DNA"/>
</dbReference>
<dbReference type="AlphaFoldDB" id="A0A9N7TSR9"/>
<feature type="compositionally biased region" description="Basic and acidic residues" evidence="1">
    <location>
        <begin position="58"/>
        <end position="74"/>
    </location>
</feature>
<proteinExistence type="predicted"/>
<accession>A0A9N7TSR9</accession>
<sequence>MRGMESEETPAPRYRSAGAAEESRETCLGKRVETPREDENENKEPRTTPSTLTGTTRETNDYRSRREKRPEPTKAPRHARRDAMRPHSYAHLQ</sequence>
<gene>
    <name evidence="2" type="ORF">PLEPLA_LOCUS5776</name>
</gene>
<feature type="compositionally biased region" description="Low complexity" evidence="1">
    <location>
        <begin position="47"/>
        <end position="57"/>
    </location>
</feature>
<comment type="caution">
    <text evidence="2">The sequence shown here is derived from an EMBL/GenBank/DDBJ whole genome shotgun (WGS) entry which is preliminary data.</text>
</comment>